<protein>
    <submittedName>
        <fullName evidence="1">Uncharacterized protein</fullName>
    </submittedName>
</protein>
<accession>A0ACB7HG76</accession>
<name>A0ACB7HG76_MANES</name>
<organism evidence="1 2">
    <name type="scientific">Manihot esculenta</name>
    <name type="common">Cassava</name>
    <name type="synonym">Jatropha manihot</name>
    <dbReference type="NCBI Taxonomy" id="3983"/>
    <lineage>
        <taxon>Eukaryota</taxon>
        <taxon>Viridiplantae</taxon>
        <taxon>Streptophyta</taxon>
        <taxon>Embryophyta</taxon>
        <taxon>Tracheophyta</taxon>
        <taxon>Spermatophyta</taxon>
        <taxon>Magnoliopsida</taxon>
        <taxon>eudicotyledons</taxon>
        <taxon>Gunneridae</taxon>
        <taxon>Pentapetalae</taxon>
        <taxon>rosids</taxon>
        <taxon>fabids</taxon>
        <taxon>Malpighiales</taxon>
        <taxon>Euphorbiaceae</taxon>
        <taxon>Crotonoideae</taxon>
        <taxon>Manihoteae</taxon>
        <taxon>Manihot</taxon>
    </lineage>
</organism>
<proteinExistence type="predicted"/>
<dbReference type="Proteomes" id="UP000091857">
    <property type="component" value="Chromosome 6"/>
</dbReference>
<evidence type="ECO:0000313" key="1">
    <source>
        <dbReference type="EMBL" id="KAG8651769.1"/>
    </source>
</evidence>
<keyword evidence="2" id="KW-1185">Reference proteome</keyword>
<reference evidence="2" key="1">
    <citation type="journal article" date="2016" name="Nat. Biotechnol.">
        <title>Sequencing wild and cultivated cassava and related species reveals extensive interspecific hybridization and genetic diversity.</title>
        <authorList>
            <person name="Bredeson J.V."/>
            <person name="Lyons J.B."/>
            <person name="Prochnik S.E."/>
            <person name="Wu G.A."/>
            <person name="Ha C.M."/>
            <person name="Edsinger-Gonzales E."/>
            <person name="Grimwood J."/>
            <person name="Schmutz J."/>
            <person name="Rabbi I.Y."/>
            <person name="Egesi C."/>
            <person name="Nauluvula P."/>
            <person name="Lebot V."/>
            <person name="Ndunguru J."/>
            <person name="Mkamilo G."/>
            <person name="Bart R.S."/>
            <person name="Setter T.L."/>
            <person name="Gleadow R.M."/>
            <person name="Kulakow P."/>
            <person name="Ferguson M.E."/>
            <person name="Rounsley S."/>
            <person name="Rokhsar D.S."/>
        </authorList>
    </citation>
    <scope>NUCLEOTIDE SEQUENCE [LARGE SCALE GENOMIC DNA]</scope>
    <source>
        <strain evidence="2">cv. AM560-2</strain>
    </source>
</reference>
<evidence type="ECO:0000313" key="2">
    <source>
        <dbReference type="Proteomes" id="UP000091857"/>
    </source>
</evidence>
<comment type="caution">
    <text evidence="1">The sequence shown here is derived from an EMBL/GenBank/DDBJ whole genome shotgun (WGS) entry which is preliminary data.</text>
</comment>
<gene>
    <name evidence="1" type="ORF">MANES_06G020101v8</name>
</gene>
<sequence>MAGRTTLVKSVLSSLPIYPMQCKLLPVSLCKEMEQVCRDFIWQGSNQSLKVHLVAWDILKRPRDHRGLGIHDFSTMNKALLGKLAWRAIENDDCLWTKCFIKKYLQGISKWTPNATASSSHIWKAFCKGYGSIKDGLMVDVRNGSSTNFWFDSWLSIGPLAQFALIPIDDSMATVSVRHFWSPLTGWNWDVLKDLLPDNILQFIQPVCLSNVAANTDSLSWKWSSKGNFTVRSAYNNTLYGINSGHGSPLWKMIWTLKVPQKVSMFLWQVAHKKIMTNMERIRRGFTSQGICPICNLGQEDIFHLLRDCRDAHNFWISIDASSFYPHFFTVVDSTEWIFANLKSNYTQIDGQQWTIIFPLGIWYLWKRRNKVIFESPAQNPPMSKHFILQQALENTEAWKRASGVGHTIPRSSTTFISWSPPAMGWIAINTDGAAKGSPGPAGCAGVFRDSNGDWILGYQSALGTCTAIEAELWGILLGLRTAWDRGWKFVQVQTDSQVAMQLIEKKLRWSRPIYFKHIFREANYVADCLAKSSVEGLLGMQILETPSIESRYYLQADAVEVIWSRGFA</sequence>
<dbReference type="EMBL" id="CM004392">
    <property type="protein sequence ID" value="KAG8651769.1"/>
    <property type="molecule type" value="Genomic_DNA"/>
</dbReference>